<sequence length="147" mass="16889">MSSPQQKQPSDLRSDGDLRYANLDEKKRKRMISNRESARRSRAKKQHRLDELLGEINQLQRDNNTIMKKIDAATQMFVGAESQNNVLRAQLTELTDRLHSLNSVLHIAQEVSGLTMEIPEIPDTLLEPWKLPCSVQPITTSFNMNMF</sequence>
<evidence type="ECO:0000313" key="2">
    <source>
        <dbReference type="Proteomes" id="UP001056120"/>
    </source>
</evidence>
<dbReference type="Proteomes" id="UP001056120">
    <property type="component" value="Linkage Group LG10"/>
</dbReference>
<accession>A0ACB9HZJ2</accession>
<reference evidence="1 2" key="2">
    <citation type="journal article" date="2022" name="Mol. Ecol. Resour.">
        <title>The genomes of chicory, endive, great burdock and yacon provide insights into Asteraceae paleo-polyploidization history and plant inulin production.</title>
        <authorList>
            <person name="Fan W."/>
            <person name="Wang S."/>
            <person name="Wang H."/>
            <person name="Wang A."/>
            <person name="Jiang F."/>
            <person name="Liu H."/>
            <person name="Zhao H."/>
            <person name="Xu D."/>
            <person name="Zhang Y."/>
        </authorList>
    </citation>
    <scope>NUCLEOTIDE SEQUENCE [LARGE SCALE GENOMIC DNA]</scope>
    <source>
        <strain evidence="2">cv. Yunnan</strain>
        <tissue evidence="1">Leaves</tissue>
    </source>
</reference>
<dbReference type="EMBL" id="CM042027">
    <property type="protein sequence ID" value="KAI3800901.1"/>
    <property type="molecule type" value="Genomic_DNA"/>
</dbReference>
<protein>
    <submittedName>
        <fullName evidence="1">Uncharacterized protein</fullName>
    </submittedName>
</protein>
<organism evidence="1 2">
    <name type="scientific">Smallanthus sonchifolius</name>
    <dbReference type="NCBI Taxonomy" id="185202"/>
    <lineage>
        <taxon>Eukaryota</taxon>
        <taxon>Viridiplantae</taxon>
        <taxon>Streptophyta</taxon>
        <taxon>Embryophyta</taxon>
        <taxon>Tracheophyta</taxon>
        <taxon>Spermatophyta</taxon>
        <taxon>Magnoliopsida</taxon>
        <taxon>eudicotyledons</taxon>
        <taxon>Gunneridae</taxon>
        <taxon>Pentapetalae</taxon>
        <taxon>asterids</taxon>
        <taxon>campanulids</taxon>
        <taxon>Asterales</taxon>
        <taxon>Asteraceae</taxon>
        <taxon>Asteroideae</taxon>
        <taxon>Heliantheae alliance</taxon>
        <taxon>Millerieae</taxon>
        <taxon>Smallanthus</taxon>
    </lineage>
</organism>
<gene>
    <name evidence="1" type="ORF">L1987_29000</name>
</gene>
<comment type="caution">
    <text evidence="1">The sequence shown here is derived from an EMBL/GenBank/DDBJ whole genome shotgun (WGS) entry which is preliminary data.</text>
</comment>
<keyword evidence="2" id="KW-1185">Reference proteome</keyword>
<reference evidence="2" key="1">
    <citation type="journal article" date="2022" name="Mol. Ecol. Resour.">
        <title>The genomes of chicory, endive, great burdock and yacon provide insights into Asteraceae palaeo-polyploidization history and plant inulin production.</title>
        <authorList>
            <person name="Fan W."/>
            <person name="Wang S."/>
            <person name="Wang H."/>
            <person name="Wang A."/>
            <person name="Jiang F."/>
            <person name="Liu H."/>
            <person name="Zhao H."/>
            <person name="Xu D."/>
            <person name="Zhang Y."/>
        </authorList>
    </citation>
    <scope>NUCLEOTIDE SEQUENCE [LARGE SCALE GENOMIC DNA]</scope>
    <source>
        <strain evidence="2">cv. Yunnan</strain>
    </source>
</reference>
<proteinExistence type="predicted"/>
<name>A0ACB9HZJ2_9ASTR</name>
<evidence type="ECO:0000313" key="1">
    <source>
        <dbReference type="EMBL" id="KAI3800901.1"/>
    </source>
</evidence>